<dbReference type="EMBL" id="QVQA01000038">
    <property type="protein sequence ID" value="KAF5099038.1"/>
    <property type="molecule type" value="Genomic_DNA"/>
</dbReference>
<reference evidence="1 2" key="1">
    <citation type="journal article" date="2020" name="Front. Microbiol.">
        <title>Phenotypic and Genetic Characterization of the Cheese Ripening Yeast Geotrichum candidum.</title>
        <authorList>
            <person name="Perkins V."/>
            <person name="Vignola S."/>
            <person name="Lessard M.H."/>
            <person name="Plante P.L."/>
            <person name="Corbeil J."/>
            <person name="Dugat-Bony E."/>
            <person name="Frenette M."/>
            <person name="Labrie S."/>
        </authorList>
    </citation>
    <scope>NUCLEOTIDE SEQUENCE [LARGE SCALE GENOMIC DNA]</scope>
    <source>
        <strain evidence="1 2">LMA-1147</strain>
    </source>
</reference>
<name>A0ACB6V643_9ASCO</name>
<evidence type="ECO:0000313" key="1">
    <source>
        <dbReference type="EMBL" id="KAF5099038.1"/>
    </source>
</evidence>
<evidence type="ECO:0000313" key="2">
    <source>
        <dbReference type="Proteomes" id="UP000744676"/>
    </source>
</evidence>
<gene>
    <name evidence="1" type="ORF">D0Z00_001798</name>
</gene>
<accession>A0ACB6V643</accession>
<proteinExistence type="predicted"/>
<protein>
    <submittedName>
        <fullName evidence="1">Uncharacterized protein</fullName>
    </submittedName>
</protein>
<keyword evidence="2" id="KW-1185">Reference proteome</keyword>
<comment type="caution">
    <text evidence="1">The sequence shown here is derived from an EMBL/GenBank/DDBJ whole genome shotgun (WGS) entry which is preliminary data.</text>
</comment>
<sequence>MFENPKEVLNPLPEKKRRVTAAAAVSAAAVKTDMHSEQLSVLAQKNCPLKSFKVDQDAIRRIDRNTLCEILDGQHCNLYDRYVIVDCRFEYEYEGGHIAGAVNINTKERLQEALIANSPATAGERTLLVFHCEYSAHRGPRMAMQLRQLDREANMERYPLLHYPDIVILDGGYSQFFAGHAARCFPQQYVAMKDNADACEREMDRFRRTMKTKKRKAVGRSKTFTFGSTAPAVDAFVVSPVAVTRSRSALFSQPLKTKRSLNVSSELDDEVAKALAEEAENDDGSFDFETTPPKQPMFERRRLTGFPKLSQCSLF</sequence>
<organism evidence="1 2">
    <name type="scientific">Geotrichum galactomycetum</name>
    <dbReference type="NCBI Taxonomy" id="27317"/>
    <lineage>
        <taxon>Eukaryota</taxon>
        <taxon>Fungi</taxon>
        <taxon>Dikarya</taxon>
        <taxon>Ascomycota</taxon>
        <taxon>Saccharomycotina</taxon>
        <taxon>Dipodascomycetes</taxon>
        <taxon>Dipodascales</taxon>
        <taxon>Dipodascaceae</taxon>
        <taxon>Geotrichum</taxon>
    </lineage>
</organism>
<dbReference type="Proteomes" id="UP000744676">
    <property type="component" value="Unassembled WGS sequence"/>
</dbReference>